<dbReference type="Pfam" id="PF24336">
    <property type="entry name" value="DUF7504"/>
    <property type="match status" value="1"/>
</dbReference>
<name>A0ABD5ZSN7_9EURY</name>
<dbReference type="EMBL" id="JBHTAP010000001">
    <property type="protein sequence ID" value="MFC7236307.1"/>
    <property type="molecule type" value="Genomic_DNA"/>
</dbReference>
<accession>A0ABD5ZSN7</accession>
<evidence type="ECO:0000313" key="2">
    <source>
        <dbReference type="Proteomes" id="UP001596398"/>
    </source>
</evidence>
<evidence type="ECO:0000313" key="1">
    <source>
        <dbReference type="EMBL" id="MFC7236307.1"/>
    </source>
</evidence>
<reference evidence="1 2" key="1">
    <citation type="journal article" date="2019" name="Int. J. Syst. Evol. Microbiol.">
        <title>The Global Catalogue of Microorganisms (GCM) 10K type strain sequencing project: providing services to taxonomists for standard genome sequencing and annotation.</title>
        <authorList>
            <consortium name="The Broad Institute Genomics Platform"/>
            <consortium name="The Broad Institute Genome Sequencing Center for Infectious Disease"/>
            <person name="Wu L."/>
            <person name="Ma J."/>
        </authorList>
    </citation>
    <scope>NUCLEOTIDE SEQUENCE [LARGE SCALE GENOMIC DNA]</scope>
    <source>
        <strain evidence="1 2">DT85</strain>
    </source>
</reference>
<proteinExistence type="predicted"/>
<dbReference type="GeneID" id="79268021"/>
<sequence length="220" mass="23371">MGVESDEGTVAFTRALAALKREGSNVLVTGAGAETAHGEACVRLMGDSVDDRRRAVVTTERGGCVPDRFLDGDAPTVRYETATRSAAVAPSGTGDLPAASDRVRDLAALGDAVAGLVDDAERAAGGLAPAQFRLCVDSLRPLVEEYDERELFRFLHAVTADVRAARGMAHYHLPLGYDAETARTLAPLFDAVVEVRDGDSGPRQRWHLDDAGVGTEWLPL</sequence>
<protein>
    <submittedName>
        <fullName evidence="1">Uncharacterized protein</fullName>
    </submittedName>
</protein>
<dbReference type="Proteomes" id="UP001596398">
    <property type="component" value="Unassembled WGS sequence"/>
</dbReference>
<gene>
    <name evidence="1" type="ORF">ACFQJ4_13380</name>
</gene>
<dbReference type="AlphaFoldDB" id="A0ABD5ZSN7"/>
<organism evidence="1 2">
    <name type="scientific">Halosegnis marinus</name>
    <dbReference type="NCBI Taxonomy" id="3034023"/>
    <lineage>
        <taxon>Archaea</taxon>
        <taxon>Methanobacteriati</taxon>
        <taxon>Methanobacteriota</taxon>
        <taxon>Stenosarchaea group</taxon>
        <taxon>Halobacteria</taxon>
        <taxon>Halobacteriales</taxon>
        <taxon>Natronomonadaceae</taxon>
        <taxon>Halosegnis</taxon>
    </lineage>
</organism>
<dbReference type="RefSeq" id="WP_276234464.1">
    <property type="nucleotide sequence ID" value="NZ_CP119802.1"/>
</dbReference>
<dbReference type="InterPro" id="IPR055927">
    <property type="entry name" value="DUF7504"/>
</dbReference>
<comment type="caution">
    <text evidence="1">The sequence shown here is derived from an EMBL/GenBank/DDBJ whole genome shotgun (WGS) entry which is preliminary data.</text>
</comment>
<keyword evidence="2" id="KW-1185">Reference proteome</keyword>